<dbReference type="PIRSF" id="PIRSF000521">
    <property type="entry name" value="Transaminase_4ab_Lys_Orn"/>
    <property type="match status" value="1"/>
</dbReference>
<evidence type="ECO:0000256" key="8">
    <source>
        <dbReference type="ARBA" id="ARBA00073894"/>
    </source>
</evidence>
<dbReference type="SUPFAM" id="SSF53383">
    <property type="entry name" value="PLP-dependent transferases"/>
    <property type="match status" value="1"/>
</dbReference>
<dbReference type="AlphaFoldDB" id="A0A031LRA8"/>
<dbReference type="Gene3D" id="3.90.1150.10">
    <property type="entry name" value="Aspartate Aminotransferase, domain 1"/>
    <property type="match status" value="1"/>
</dbReference>
<gene>
    <name evidence="10" type="ORF">CM19_04580</name>
</gene>
<evidence type="ECO:0000256" key="5">
    <source>
        <dbReference type="ARBA" id="ARBA00022679"/>
    </source>
</evidence>
<dbReference type="InterPro" id="IPR015421">
    <property type="entry name" value="PyrdxlP-dep_Trfase_major"/>
</dbReference>
<dbReference type="CDD" id="cd00610">
    <property type="entry name" value="OAT_like"/>
    <property type="match status" value="1"/>
</dbReference>
<dbReference type="NCBIfam" id="NF004426">
    <property type="entry name" value="PRK05769.1"/>
    <property type="match status" value="1"/>
</dbReference>
<dbReference type="GO" id="GO:0042802">
    <property type="term" value="F:identical protein binding"/>
    <property type="evidence" value="ECO:0007669"/>
    <property type="project" value="TreeGrafter"/>
</dbReference>
<evidence type="ECO:0000256" key="1">
    <source>
        <dbReference type="ARBA" id="ARBA00001933"/>
    </source>
</evidence>
<comment type="cofactor">
    <cofactor evidence="1">
        <name>pyridoxal 5'-phosphate</name>
        <dbReference type="ChEBI" id="CHEBI:597326"/>
    </cofactor>
</comment>
<dbReference type="FunFam" id="3.40.640.10:FF:000013">
    <property type="entry name" value="4-aminobutyrate aminotransferase"/>
    <property type="match status" value="1"/>
</dbReference>
<dbReference type="InterPro" id="IPR049704">
    <property type="entry name" value="Aminotrans_3_PPA_site"/>
</dbReference>
<keyword evidence="5 10" id="KW-0808">Transferase</keyword>
<comment type="catalytic activity">
    <reaction evidence="7">
        <text>L-ornithine + 2-oxoglutarate = L-glutamate 5-semialdehyde + L-glutamate</text>
        <dbReference type="Rhea" id="RHEA:25160"/>
        <dbReference type="ChEBI" id="CHEBI:16810"/>
        <dbReference type="ChEBI" id="CHEBI:29985"/>
        <dbReference type="ChEBI" id="CHEBI:46911"/>
        <dbReference type="ChEBI" id="CHEBI:58066"/>
        <dbReference type="EC" id="2.6.1.13"/>
    </reaction>
</comment>
<dbReference type="PROSITE" id="PS00600">
    <property type="entry name" value="AA_TRANSFER_CLASS_3"/>
    <property type="match status" value="1"/>
</dbReference>
<protein>
    <recommendedName>
        <fullName evidence="8">Ornithine aminotransferase</fullName>
        <ecNumber evidence="3">2.6.1.13</ecNumber>
    </recommendedName>
</protein>
<evidence type="ECO:0000256" key="7">
    <source>
        <dbReference type="ARBA" id="ARBA00052899"/>
    </source>
</evidence>
<dbReference type="Gene3D" id="3.40.640.10">
    <property type="entry name" value="Type I PLP-dependent aspartate aminotransferase-like (Major domain)"/>
    <property type="match status" value="1"/>
</dbReference>
<dbReference type="GO" id="GO:0030170">
    <property type="term" value="F:pyridoxal phosphate binding"/>
    <property type="evidence" value="ECO:0007669"/>
    <property type="project" value="InterPro"/>
</dbReference>
<evidence type="ECO:0000256" key="6">
    <source>
        <dbReference type="ARBA" id="ARBA00022898"/>
    </source>
</evidence>
<dbReference type="InterPro" id="IPR015422">
    <property type="entry name" value="PyrdxlP-dep_Trfase_small"/>
</dbReference>
<dbReference type="PANTHER" id="PTHR11986:SF58">
    <property type="entry name" value="LEUCINE_METHIONINE RACEMASE"/>
    <property type="match status" value="1"/>
</dbReference>
<dbReference type="InterPro" id="IPR005814">
    <property type="entry name" value="Aminotrans_3"/>
</dbReference>
<dbReference type="PANTHER" id="PTHR11986">
    <property type="entry name" value="AMINOTRANSFERASE CLASS III"/>
    <property type="match status" value="1"/>
</dbReference>
<proteinExistence type="inferred from homology"/>
<dbReference type="Proteomes" id="UP000024332">
    <property type="component" value="Unassembled WGS sequence"/>
</dbReference>
<keyword evidence="6 9" id="KW-0663">Pyridoxal phosphate</keyword>
<dbReference type="OrthoDB" id="6534at2157"/>
<dbReference type="InterPro" id="IPR050103">
    <property type="entry name" value="Class-III_PLP-dep_AT"/>
</dbReference>
<reference evidence="10 11" key="1">
    <citation type="submission" date="2014-03" db="EMBL/GenBank/DDBJ databases">
        <title>Draft genome sequence of the novel thermoacidophilic archaea Acidianus copahuensis ALE1 strain, isolated from Copahue volcanic area in Neuquen Argentina.</title>
        <authorList>
            <person name="Urbieta M.S."/>
            <person name="Rascovan N."/>
            <person name="Castro C."/>
            <person name="Revale S."/>
            <person name="Giaveno M.A."/>
            <person name="Vazquez M.P."/>
            <person name="Donati E.R."/>
        </authorList>
    </citation>
    <scope>NUCLEOTIDE SEQUENCE [LARGE SCALE GENOMIC DNA]</scope>
    <source>
        <strain evidence="10 11">ALE1</strain>
    </source>
</reference>
<dbReference type="RefSeq" id="WP_048099212.1">
    <property type="nucleotide sequence ID" value="NZ_JFZT01000035.1"/>
</dbReference>
<evidence type="ECO:0000313" key="11">
    <source>
        <dbReference type="Proteomes" id="UP000024332"/>
    </source>
</evidence>
<name>A0A031LRA8_9CREN</name>
<dbReference type="Pfam" id="PF00202">
    <property type="entry name" value="Aminotran_3"/>
    <property type="match status" value="1"/>
</dbReference>
<dbReference type="InterPro" id="IPR015424">
    <property type="entry name" value="PyrdxlP-dep_Trfase"/>
</dbReference>
<dbReference type="STRING" id="1160895.CM19_04580"/>
<dbReference type="GO" id="GO:0004587">
    <property type="term" value="F:ornithine aminotransferase activity"/>
    <property type="evidence" value="ECO:0007669"/>
    <property type="project" value="UniProtKB-EC"/>
</dbReference>
<evidence type="ECO:0000256" key="4">
    <source>
        <dbReference type="ARBA" id="ARBA00022576"/>
    </source>
</evidence>
<evidence type="ECO:0000256" key="3">
    <source>
        <dbReference type="ARBA" id="ARBA00012924"/>
    </source>
</evidence>
<comment type="similarity">
    <text evidence="2 9">Belongs to the class-III pyridoxal-phosphate-dependent aminotransferase family.</text>
</comment>
<comment type="caution">
    <text evidence="10">The sequence shown here is derived from an EMBL/GenBank/DDBJ whole genome shotgun (WGS) entry which is preliminary data.</text>
</comment>
<dbReference type="EMBL" id="JFZT01000035">
    <property type="protein sequence ID" value="EZQ10019.1"/>
    <property type="molecule type" value="Genomic_DNA"/>
</dbReference>
<evidence type="ECO:0000313" key="10">
    <source>
        <dbReference type="EMBL" id="EZQ10019.1"/>
    </source>
</evidence>
<organism evidence="10 11">
    <name type="scientific">Candidatus Acidianus copahuensis</name>
    <dbReference type="NCBI Taxonomy" id="1160895"/>
    <lineage>
        <taxon>Archaea</taxon>
        <taxon>Thermoproteota</taxon>
        <taxon>Thermoprotei</taxon>
        <taxon>Sulfolobales</taxon>
        <taxon>Sulfolobaceae</taxon>
        <taxon>Acidianus</taxon>
    </lineage>
</organism>
<sequence>MVSSNEIIEEDKKMLMQSFKRWYPVVIDHGKGSLIYDIEGKEYIDMNAGIGVVALGHSNEKIVKAVEEQARKFFHYSLTDFYYEKAISVARRLLSFFPFKGKVFYTNSGTESVEAAIKIARHHTKKEYVIGFVNSFHGRTLGSLAFTSSKAVQRSGFSPLLPSTFLIPYPDPRNPLCREDCASEIISYIEDWLFKKIVDPSEIAAFIMEPIQGEGGVIVPPDDFFSQLRSITSKNGILMIMDEVQTGIGRTGKMFAFEHFNVVPDIVTLAKAIGGGLPLGAVVGREEIMDLPYGSHASTFGGNPLALAASEVVLDEVPKLLDHVSYLGKKIIEELSSALSPFLYEVRGKGLLVGAELRKDGKPYEEGLAKVLDGSFNRGVLAIGAGESVVRVEPPLVIEEDIAMKATNIIKEEIEKLR</sequence>
<keyword evidence="11" id="KW-1185">Reference proteome</keyword>
<evidence type="ECO:0000256" key="9">
    <source>
        <dbReference type="RuleBase" id="RU003560"/>
    </source>
</evidence>
<evidence type="ECO:0000256" key="2">
    <source>
        <dbReference type="ARBA" id="ARBA00008954"/>
    </source>
</evidence>
<keyword evidence="4 10" id="KW-0032">Aminotransferase</keyword>
<dbReference type="EC" id="2.6.1.13" evidence="3"/>
<accession>A0A031LRA8</accession>